<evidence type="ECO:0000256" key="1">
    <source>
        <dbReference type="SAM" id="MobiDB-lite"/>
    </source>
</evidence>
<keyword evidence="3" id="KW-1185">Reference proteome</keyword>
<accession>A0A5B6VAG7</accession>
<dbReference type="InterPro" id="IPR021109">
    <property type="entry name" value="Peptidase_aspartic_dom_sf"/>
</dbReference>
<name>A0A5B6VAG7_9ROSI</name>
<dbReference type="CDD" id="cd00303">
    <property type="entry name" value="retropepsin_like"/>
    <property type="match status" value="1"/>
</dbReference>
<dbReference type="OrthoDB" id="7698356at2759"/>
<dbReference type="PANTHER" id="PTHR15503:SF45">
    <property type="entry name" value="RNA-DIRECTED DNA POLYMERASE HOMOLOG"/>
    <property type="match status" value="1"/>
</dbReference>
<dbReference type="Gene3D" id="2.40.70.10">
    <property type="entry name" value="Acid Proteases"/>
    <property type="match status" value="1"/>
</dbReference>
<dbReference type="EMBL" id="SMMG02000007">
    <property type="protein sequence ID" value="KAA3466054.1"/>
    <property type="molecule type" value="Genomic_DNA"/>
</dbReference>
<feature type="region of interest" description="Disordered" evidence="1">
    <location>
        <begin position="53"/>
        <end position="90"/>
    </location>
</feature>
<reference evidence="3" key="1">
    <citation type="journal article" date="2019" name="Plant Biotechnol. J.">
        <title>Genome sequencing of the Australian wild diploid species Gossypium australe highlights disease resistance and delayed gland morphogenesis.</title>
        <authorList>
            <person name="Cai Y."/>
            <person name="Cai X."/>
            <person name="Wang Q."/>
            <person name="Wang P."/>
            <person name="Zhang Y."/>
            <person name="Cai C."/>
            <person name="Xu Y."/>
            <person name="Wang K."/>
            <person name="Zhou Z."/>
            <person name="Wang C."/>
            <person name="Geng S."/>
            <person name="Li B."/>
            <person name="Dong Q."/>
            <person name="Hou Y."/>
            <person name="Wang H."/>
            <person name="Ai P."/>
            <person name="Liu Z."/>
            <person name="Yi F."/>
            <person name="Sun M."/>
            <person name="An G."/>
            <person name="Cheng J."/>
            <person name="Zhang Y."/>
            <person name="Shi Q."/>
            <person name="Xie Y."/>
            <person name="Shi X."/>
            <person name="Chang Y."/>
            <person name="Huang F."/>
            <person name="Chen Y."/>
            <person name="Hong S."/>
            <person name="Mi L."/>
            <person name="Sun Q."/>
            <person name="Zhang L."/>
            <person name="Zhou B."/>
            <person name="Peng R."/>
            <person name="Zhang X."/>
            <person name="Liu F."/>
        </authorList>
    </citation>
    <scope>NUCLEOTIDE SEQUENCE [LARGE SCALE GENOMIC DNA]</scope>
    <source>
        <strain evidence="3">cv. PA1801</strain>
    </source>
</reference>
<dbReference type="Pfam" id="PF08284">
    <property type="entry name" value="RVP_2"/>
    <property type="match status" value="1"/>
</dbReference>
<dbReference type="AlphaFoldDB" id="A0A5B6VAG7"/>
<dbReference type="InterPro" id="IPR032567">
    <property type="entry name" value="RTL1-rel"/>
</dbReference>
<dbReference type="Gene3D" id="4.10.60.10">
    <property type="entry name" value="Zinc finger, CCHC-type"/>
    <property type="match status" value="1"/>
</dbReference>
<dbReference type="PANTHER" id="PTHR15503">
    <property type="entry name" value="LDOC1 RELATED"/>
    <property type="match status" value="1"/>
</dbReference>
<feature type="compositionally biased region" description="Polar residues" evidence="1">
    <location>
        <begin position="58"/>
        <end position="67"/>
    </location>
</feature>
<sequence length="217" mass="24210">MPVASVGNVRSNKPECGLCGKGHFGECRLNDKACFRCGSHEYFIRDCPELDEKDKSQSARQSNTTTRGRPFHNVGNVSGGRGATRDTAARSEVRAPARTYAIRTREEASSPDVITVSSKNLLVDSTQFVIKVSNPLGKYVLVDKVFKNCPLMTRGYCFMADLMLLPFDEFDVILGMDWLMLHDTVVNCRRKTIELKCQNNETLRIESNDLKGLPAVI</sequence>
<comment type="caution">
    <text evidence="2">The sequence shown here is derived from an EMBL/GenBank/DDBJ whole genome shotgun (WGS) entry which is preliminary data.</text>
</comment>
<dbReference type="Proteomes" id="UP000325315">
    <property type="component" value="Unassembled WGS sequence"/>
</dbReference>
<proteinExistence type="predicted"/>
<protein>
    <submittedName>
        <fullName evidence="2">DNA/RNA polymerases superfamily protein</fullName>
    </submittedName>
</protein>
<evidence type="ECO:0000313" key="3">
    <source>
        <dbReference type="Proteomes" id="UP000325315"/>
    </source>
</evidence>
<evidence type="ECO:0000313" key="2">
    <source>
        <dbReference type="EMBL" id="KAA3466054.1"/>
    </source>
</evidence>
<gene>
    <name evidence="2" type="ORF">EPI10_001177</name>
</gene>
<organism evidence="2 3">
    <name type="scientific">Gossypium australe</name>
    <dbReference type="NCBI Taxonomy" id="47621"/>
    <lineage>
        <taxon>Eukaryota</taxon>
        <taxon>Viridiplantae</taxon>
        <taxon>Streptophyta</taxon>
        <taxon>Embryophyta</taxon>
        <taxon>Tracheophyta</taxon>
        <taxon>Spermatophyta</taxon>
        <taxon>Magnoliopsida</taxon>
        <taxon>eudicotyledons</taxon>
        <taxon>Gunneridae</taxon>
        <taxon>Pentapetalae</taxon>
        <taxon>rosids</taxon>
        <taxon>malvids</taxon>
        <taxon>Malvales</taxon>
        <taxon>Malvaceae</taxon>
        <taxon>Malvoideae</taxon>
        <taxon>Gossypium</taxon>
    </lineage>
</organism>